<comment type="pathway">
    <text evidence="1">Protein modification; protein ubiquitination.</text>
</comment>
<feature type="domain" description="Bacterial Ig" evidence="5">
    <location>
        <begin position="694"/>
        <end position="755"/>
    </location>
</feature>
<name>A0ABV1HF94_9FIRM</name>
<gene>
    <name evidence="6" type="ORF">WMO43_10955</name>
</gene>
<dbReference type="InterPro" id="IPR006626">
    <property type="entry name" value="PbH1"/>
</dbReference>
<protein>
    <submittedName>
        <fullName evidence="6">Right-handed parallel beta-helix repeat-containing protein</fullName>
    </submittedName>
</protein>
<dbReference type="Proteomes" id="UP001454489">
    <property type="component" value="Unassembled WGS sequence"/>
</dbReference>
<proteinExistence type="predicted"/>
<reference evidence="6 7" key="1">
    <citation type="submission" date="2024-03" db="EMBL/GenBank/DDBJ databases">
        <title>Human intestinal bacterial collection.</title>
        <authorList>
            <person name="Pauvert C."/>
            <person name="Hitch T.C.A."/>
            <person name="Clavel T."/>
        </authorList>
    </citation>
    <scope>NUCLEOTIDE SEQUENCE [LARGE SCALE GENOMIC DNA]</scope>
    <source>
        <strain evidence="6 7">CLA-AA-H185</strain>
    </source>
</reference>
<dbReference type="Pfam" id="PF13229">
    <property type="entry name" value="Beta_helix"/>
    <property type="match status" value="2"/>
</dbReference>
<comment type="caution">
    <text evidence="6">The sequence shown here is derived from an EMBL/GenBank/DDBJ whole genome shotgun (WGS) entry which is preliminary data.</text>
</comment>
<dbReference type="InterPro" id="IPR022441">
    <property type="entry name" value="Para_beta_helix_rpt-2"/>
</dbReference>
<dbReference type="RefSeq" id="WP_353531201.1">
    <property type="nucleotide sequence ID" value="NZ_JBBMEX010000011.1"/>
</dbReference>
<evidence type="ECO:0000256" key="3">
    <source>
        <dbReference type="ARBA" id="ARBA00022786"/>
    </source>
</evidence>
<dbReference type="InterPro" id="IPR012334">
    <property type="entry name" value="Pectin_lyas_fold"/>
</dbReference>
<sequence length="763" mass="83380">MRKRGSKWILGVILLAGCLLYGQMTVSAKEQEPMTVETTRRQAKATGARLNFTNVKKEFNVLDYGASVTSKNNYKAFQKTIDEAHKYQQKHPDEQCKIVIPGGVYDVKDKDGHGLIIYSNLWIYAQGATIRRTTPYKRNLMQTVGTGGGYAGTKNVLIEGGIWDGLGSVTKNTNPIFRFVHASDIEFLNCTVQNSFNAHHLEMGGIKGLSILGCTFSDYSQDKASLKKEAVQLDICNNSSIMPGCEVYDDARCQNVLIKNNTFTELYRAIGTHSAVVGKYMSNITISDNFFSDIKGKAIGMYNYKNCNIVHNTFVDCSEAIDFRSVSMSDSYGKNFYAPADGSKVKAQPLTANLVIADNVIRKDRMSGHDTGGAMIRVFGTHVRTSYTSNGKTIVPAGDYSIKNVVIERNRVSGKAAGIILNDVKNATLRNNIIYECDKHGLQITENSTVTLKGTNKIYSNEKNGISCGSSKLKLQGSTKIYRNGATGLYIYKSKNADIRKLITYSNGGAGITLTGTSSAVIKNPSVRGNKHYGIIAEKKSKLKLEGGTVAKNAESGVFAAEQADVSLRSGVKIEQNKGAGVSVSSGAVKIYDCEVQKNKKSGVELQLYSKANLKGNTIIANRQSGIYASTSRLTIKENVITDNRRYGVAMYQGSKATSLRDNQFSNGAKEEILLVGGSSAPVRTTKAIRINWLASYSNRITGRAQPGARVTAKYGNKNLGSSKTTKQGKYTIKINRQNRNTVITITARDGKNNQFQREATVR</sequence>
<dbReference type="PANTHER" id="PTHR22990">
    <property type="entry name" value="F-BOX ONLY PROTEIN"/>
    <property type="match status" value="1"/>
</dbReference>
<dbReference type="PANTHER" id="PTHR22990:SF15">
    <property type="entry name" value="F-BOX ONLY PROTEIN 10"/>
    <property type="match status" value="1"/>
</dbReference>
<dbReference type="Pfam" id="PF17936">
    <property type="entry name" value="Big_6"/>
    <property type="match status" value="1"/>
</dbReference>
<dbReference type="InterPro" id="IPR011050">
    <property type="entry name" value="Pectin_lyase_fold/virulence"/>
</dbReference>
<dbReference type="PROSITE" id="PS51257">
    <property type="entry name" value="PROKAR_LIPOPROTEIN"/>
    <property type="match status" value="1"/>
</dbReference>
<dbReference type="SMART" id="SM00710">
    <property type="entry name" value="PbH1"/>
    <property type="match status" value="12"/>
</dbReference>
<evidence type="ECO:0000259" key="4">
    <source>
        <dbReference type="Pfam" id="PF13229"/>
    </source>
</evidence>
<dbReference type="EMBL" id="JBBMEX010000011">
    <property type="protein sequence ID" value="MEQ2558380.1"/>
    <property type="molecule type" value="Genomic_DNA"/>
</dbReference>
<evidence type="ECO:0000313" key="6">
    <source>
        <dbReference type="EMBL" id="MEQ2558380.1"/>
    </source>
</evidence>
<evidence type="ECO:0000313" key="7">
    <source>
        <dbReference type="Proteomes" id="UP001454489"/>
    </source>
</evidence>
<dbReference type="NCBIfam" id="TIGR03804">
    <property type="entry name" value="para_beta_helix"/>
    <property type="match status" value="1"/>
</dbReference>
<feature type="domain" description="Right handed beta helix" evidence="4">
    <location>
        <begin position="354"/>
        <end position="472"/>
    </location>
</feature>
<keyword evidence="7" id="KW-1185">Reference proteome</keyword>
<dbReference type="InterPro" id="IPR041498">
    <property type="entry name" value="Big_6"/>
</dbReference>
<dbReference type="Gene3D" id="2.160.20.10">
    <property type="entry name" value="Single-stranded right-handed beta-helix, Pectin lyase-like"/>
    <property type="match status" value="2"/>
</dbReference>
<evidence type="ECO:0000259" key="5">
    <source>
        <dbReference type="Pfam" id="PF17936"/>
    </source>
</evidence>
<evidence type="ECO:0000256" key="2">
    <source>
        <dbReference type="ARBA" id="ARBA00022737"/>
    </source>
</evidence>
<organism evidence="6 7">
    <name type="scientific">Maccoyibacter intestinihominis</name>
    <dbReference type="NCBI Taxonomy" id="3133499"/>
    <lineage>
        <taxon>Bacteria</taxon>
        <taxon>Bacillati</taxon>
        <taxon>Bacillota</taxon>
        <taxon>Clostridia</taxon>
        <taxon>Lachnospirales</taxon>
        <taxon>Lachnospiraceae</taxon>
        <taxon>Maccoyibacter</taxon>
    </lineage>
</organism>
<keyword evidence="2" id="KW-0677">Repeat</keyword>
<keyword evidence="3" id="KW-0833">Ubl conjugation pathway</keyword>
<accession>A0ABV1HF94</accession>
<feature type="domain" description="Right handed beta helix" evidence="4">
    <location>
        <begin position="549"/>
        <end position="684"/>
    </location>
</feature>
<dbReference type="InterPro" id="IPR051550">
    <property type="entry name" value="SCF-Subunits/Alg-Epimerases"/>
</dbReference>
<evidence type="ECO:0000256" key="1">
    <source>
        <dbReference type="ARBA" id="ARBA00004906"/>
    </source>
</evidence>
<dbReference type="InterPro" id="IPR039448">
    <property type="entry name" value="Beta_helix"/>
</dbReference>
<dbReference type="SUPFAM" id="SSF51126">
    <property type="entry name" value="Pectin lyase-like"/>
    <property type="match status" value="2"/>
</dbReference>